<dbReference type="SMART" id="SM00382">
    <property type="entry name" value="AAA"/>
    <property type="match status" value="1"/>
</dbReference>
<evidence type="ECO:0000259" key="2">
    <source>
        <dbReference type="SMART" id="SM00382"/>
    </source>
</evidence>
<dbReference type="EMBL" id="QJKF01000027">
    <property type="protein sequence ID" value="PXX53434.1"/>
    <property type="molecule type" value="Genomic_DNA"/>
</dbReference>
<dbReference type="InterPro" id="IPR014862">
    <property type="entry name" value="TrwC"/>
</dbReference>
<gene>
    <name evidence="3" type="ORF">DFR70_12745</name>
</gene>
<accession>A0A318JS68</accession>
<feature type="region of interest" description="Disordered" evidence="1">
    <location>
        <begin position="1446"/>
        <end position="1495"/>
    </location>
</feature>
<feature type="domain" description="AAA+ ATPase" evidence="2">
    <location>
        <begin position="658"/>
        <end position="983"/>
    </location>
</feature>
<sequence length="1495" mass="163888">MMTIHPLHAGEGYLYLTQQVASGDRMRDRTRDLTDYYLETGTPPGIWLGKGAALLGVSGEVTESQMAALFGEGLHPEADAIIAREIVAGKTAKQAIDAAKLGSAYYEFSTKSSPINTIFDRMLDQFTSEEKRRPSWDERTVLRCEAARAHLTTTLGRPPVQCEIESALAAERANSRRAVAGFDLVFTPPKSISILWGLGDDEVRATVWRCHNAAVLDALQWAESRCAVTRRGHNGVRQIDAEGFTIAAFTHFDNRSGDMNLHTHPVVSNRVLGSDGKWTSLDARPLFASAVACSSRYNATIIAMIRRELGARFEERSRGRGKQPVLEVVGISDRMIKEFSRTPDIIARTEQLVAGYRAAHGRNPGTITQYRLAAQATLQTRNAKPLPKRLRDMITEWDGRSRRLLHDGRASVQFIRDVLHPNSPPAFDSTSSAIAIGVELGGAAALLRTPPDEIALRIRGHLDTYTFDTPAAATRAGKAVRNLLISGPDLALLERIDDASAAQQRTIWEPERIVDDVVDTIARRRATWTESNIYSAVDDRLANIAFPSHSAHRAAVEQIVAVVRDRRSIQLTIEPDELPASLARRSGESELTVTGATRYTSQAVLDAETRLLDAAKTPTADVIPSELVDKAIASLTKSEGLTLNSGQRVIAEHLCGCGLKLAAAVGPAGAGKTTAMKAVAAAWRAAGRTVIPLAPSASAARVLGNDLGIRARTIHTLITQTALGLPTGLSPGSMLLIDEAAMAATAALDAVLEIAHKNGAIIRCIGDPEQLSAVESGGIFRTIAHDARAPELTQVVRFHDPAEAEATLAVRAGNIDDAWDFYANHGRVISGMSDELRETILTRYLTDTTAGVDSVMLAATIADVGALNAGAQAAHVLTGRVKPAAGRILLSDGHTGYVGDIVLTRRNNRLLRVHGGIRHGTQVDNGDLWLIRKIHSDNSITVLGTNHRGSLRLSAHYIREHVELGYASTIHRAQGITVRRAYLLLNETLGRALAYVGLTRAWQFNILAVATDTLVDPTRDQQPDEPIKPREAFGRVLARDDDNLSATDVMREEQKAADHRIRITYHRARQLLADGHGRYLLERALPVALFHATTKSEQFQKLLDTIDLANTHRLDSRQLVAAVATNDGEDLGESLATASDTAALLRSRADRWIRDHLPITPPANTIEPVEILTDLDHSAAAKISAQLNATEVHAHLNLTFHALEDASAATSIQPLPPPHPGMDSELANYATEIRRRLTTPTAEELLPPENPDSIGILDLDDNADAEETHSAEDATAYPDAIRRDRIDRMTDDYNRYIKELADQRSEQLLYRALPVVIYHHIRKLWRYQTLLDTIALADAHHLDTTVLVATIATNNYTDDGESLLQLRDPAGELRDRADNWISHNIQGMHHETPHQFRALTDYPYEGPLRPIPNYPGRDNSLVDFAAELHRRIEAEKVHLADHAVRFTAQSHGTAGTTPEPSQPGARRSPKPDRDTNARRRRRRPPTSGRKPRRHR</sequence>
<evidence type="ECO:0000256" key="1">
    <source>
        <dbReference type="SAM" id="MobiDB-lite"/>
    </source>
</evidence>
<dbReference type="InterPro" id="IPR003593">
    <property type="entry name" value="AAA+_ATPase"/>
</dbReference>
<dbReference type="RefSeq" id="WP_040743116.1">
    <property type="nucleotide sequence ID" value="NZ_QJKF01000027.1"/>
</dbReference>
<dbReference type="Proteomes" id="UP000247569">
    <property type="component" value="Unassembled WGS sequence"/>
</dbReference>
<feature type="compositionally biased region" description="Basic residues" evidence="1">
    <location>
        <begin position="1478"/>
        <end position="1495"/>
    </location>
</feature>
<dbReference type="Pfam" id="PF08751">
    <property type="entry name" value="TrwC"/>
    <property type="match status" value="1"/>
</dbReference>
<comment type="caution">
    <text evidence="3">The sequence shown here is derived from an EMBL/GenBank/DDBJ whole genome shotgun (WGS) entry which is preliminary data.</text>
</comment>
<dbReference type="SUPFAM" id="SSF55464">
    <property type="entry name" value="Origin of replication-binding domain, RBD-like"/>
    <property type="match status" value="1"/>
</dbReference>
<dbReference type="Gene3D" id="3.40.50.300">
    <property type="entry name" value="P-loop containing nucleotide triphosphate hydrolases"/>
    <property type="match status" value="2"/>
</dbReference>
<name>A0A318JS68_9NOCA</name>
<dbReference type="InterPro" id="IPR027417">
    <property type="entry name" value="P-loop_NTPase"/>
</dbReference>
<feature type="compositionally biased region" description="Polar residues" evidence="1">
    <location>
        <begin position="1447"/>
        <end position="1459"/>
    </location>
</feature>
<reference evidence="3 4" key="1">
    <citation type="submission" date="2018-05" db="EMBL/GenBank/DDBJ databases">
        <title>Genomic Encyclopedia of Type Strains, Phase IV (KMG-IV): sequencing the most valuable type-strain genomes for metagenomic binning, comparative biology and taxonomic classification.</title>
        <authorList>
            <person name="Goeker M."/>
        </authorList>
    </citation>
    <scope>NUCLEOTIDE SEQUENCE [LARGE SCALE GENOMIC DNA]</scope>
    <source>
        <strain evidence="3 4">DSM 44704</strain>
    </source>
</reference>
<dbReference type="Pfam" id="PF13604">
    <property type="entry name" value="AAA_30"/>
    <property type="match status" value="1"/>
</dbReference>
<dbReference type="Gene3D" id="2.30.30.940">
    <property type="match status" value="1"/>
</dbReference>
<organism evidence="3 4">
    <name type="scientific">Nocardia tenerifensis</name>
    <dbReference type="NCBI Taxonomy" id="228006"/>
    <lineage>
        <taxon>Bacteria</taxon>
        <taxon>Bacillati</taxon>
        <taxon>Actinomycetota</taxon>
        <taxon>Actinomycetes</taxon>
        <taxon>Mycobacteriales</taxon>
        <taxon>Nocardiaceae</taxon>
        <taxon>Nocardia</taxon>
    </lineage>
</organism>
<proteinExistence type="predicted"/>
<dbReference type="SUPFAM" id="SSF52540">
    <property type="entry name" value="P-loop containing nucleoside triphosphate hydrolases"/>
    <property type="match status" value="2"/>
</dbReference>
<dbReference type="NCBIfam" id="NF041492">
    <property type="entry name" value="MobF"/>
    <property type="match status" value="1"/>
</dbReference>
<evidence type="ECO:0000313" key="4">
    <source>
        <dbReference type="Proteomes" id="UP000247569"/>
    </source>
</evidence>
<keyword evidence="4" id="KW-1185">Reference proteome</keyword>
<dbReference type="CDD" id="cd18809">
    <property type="entry name" value="SF1_C_RecD"/>
    <property type="match status" value="1"/>
</dbReference>
<evidence type="ECO:0000313" key="3">
    <source>
        <dbReference type="EMBL" id="PXX53434.1"/>
    </source>
</evidence>
<protein>
    <submittedName>
        <fullName evidence="3">Conjugative relaxase-like TrwC/TraI family protein</fullName>
    </submittedName>
</protein>